<dbReference type="InterPro" id="IPR045375">
    <property type="entry name" value="Put_radical_SAM-like_N"/>
</dbReference>
<feature type="domain" description="Putative radical SAM N-terminal" evidence="2">
    <location>
        <begin position="41"/>
        <end position="191"/>
    </location>
</feature>
<sequence length="431" mass="47937">MAINGEPVRDLIDFRFLEAEEKLNIDVKKADGEEWVLEVEKDYDQSLGIEFGEMGFGRIKRCSNKCVFCFVDQMPSGLRRSVYVKDDDYRLSFWSGSFITLTNLGSKELERIVKQRLSPLYISVHATNPKLRAEMLGNPKAGLVMEQLRYLAAGGIEMHAQVVLCPGLNDGEELEKTIADLAGLWPAVNSLAVVPVGLTRFRKGLYALRSFNPEEARRLVCWLGLKQEEYLLEMGSPFVFPSDEFYLLAGEPVPPAERYAGFPQAENGVGLTRLFLDEWKKTEKNLPGQAAPLKAVLITGVLGEKVLRPIVRRLNEIKNLEVSIKVIKNYFFGEQVTVAGLLTGRDLLNQIGPGETGDVLLLPSVMLRKEGAVFLDGLTLKGLASRLKACVAAVEGPRQLARSCWRAPKKQQYRLEVCNNAQAGSGNSWTA</sequence>
<dbReference type="SUPFAM" id="SSF102114">
    <property type="entry name" value="Radical SAM enzymes"/>
    <property type="match status" value="1"/>
</dbReference>
<proteinExistence type="predicted"/>
<gene>
    <name evidence="3" type="ordered locus">PTH_1610</name>
</gene>
<evidence type="ECO:0000259" key="2">
    <source>
        <dbReference type="Pfam" id="PF19238"/>
    </source>
</evidence>
<dbReference type="InterPro" id="IPR058240">
    <property type="entry name" value="rSAM_sf"/>
</dbReference>
<evidence type="ECO:0000313" key="3">
    <source>
        <dbReference type="EMBL" id="BAF59791.1"/>
    </source>
</evidence>
<evidence type="ECO:0000313" key="4">
    <source>
        <dbReference type="Proteomes" id="UP000006556"/>
    </source>
</evidence>
<dbReference type="Gene3D" id="3.20.20.70">
    <property type="entry name" value="Aldolase class I"/>
    <property type="match status" value="1"/>
</dbReference>
<protein>
    <submittedName>
        <fullName evidence="3">Fe-S oxidoreductase</fullName>
    </submittedName>
</protein>
<dbReference type="eggNOG" id="COG1625">
    <property type="taxonomic scope" value="Bacteria"/>
</dbReference>
<name>A5D1U7_PELTS</name>
<organism evidence="3 4">
    <name type="scientific">Pelotomaculum thermopropionicum (strain DSM 13744 / JCM 10971 / SI)</name>
    <dbReference type="NCBI Taxonomy" id="370438"/>
    <lineage>
        <taxon>Bacteria</taxon>
        <taxon>Bacillati</taxon>
        <taxon>Bacillota</taxon>
        <taxon>Clostridia</taxon>
        <taxon>Eubacteriales</taxon>
        <taxon>Desulfotomaculaceae</taxon>
        <taxon>Pelotomaculum</taxon>
    </lineage>
</organism>
<keyword evidence="4" id="KW-1185">Reference proteome</keyword>
<dbReference type="Pfam" id="PF19238">
    <property type="entry name" value="Radical_SAM_2"/>
    <property type="match status" value="1"/>
</dbReference>
<dbReference type="HOGENOM" id="CLU_037396_0_0_9"/>
<dbReference type="InterPro" id="IPR007549">
    <property type="entry name" value="DUF512"/>
</dbReference>
<dbReference type="Pfam" id="PF04459">
    <property type="entry name" value="DUF512"/>
    <property type="match status" value="1"/>
</dbReference>
<dbReference type="KEGG" id="pth:PTH_1610"/>
<dbReference type="EMBL" id="AP009389">
    <property type="protein sequence ID" value="BAF59791.1"/>
    <property type="molecule type" value="Genomic_DNA"/>
</dbReference>
<feature type="domain" description="DUF512" evidence="1">
    <location>
        <begin position="194"/>
        <end position="395"/>
    </location>
</feature>
<dbReference type="Proteomes" id="UP000006556">
    <property type="component" value="Chromosome"/>
</dbReference>
<dbReference type="STRING" id="370438.PTH_1610"/>
<accession>A5D1U7</accession>
<evidence type="ECO:0000259" key="1">
    <source>
        <dbReference type="Pfam" id="PF04459"/>
    </source>
</evidence>
<dbReference type="AlphaFoldDB" id="A5D1U7"/>
<reference evidence="4" key="1">
    <citation type="journal article" date="2008" name="Genome Res.">
        <title>The genome of Pelotomaculum thermopropionicum reveals niche-associated evolution in anaerobic microbiota.</title>
        <authorList>
            <person name="Kosaka T."/>
            <person name="Kato S."/>
            <person name="Shimoyama T."/>
            <person name="Ishii S."/>
            <person name="Abe T."/>
            <person name="Watanabe K."/>
        </authorList>
    </citation>
    <scope>NUCLEOTIDE SEQUENCE [LARGE SCALE GENOMIC DNA]</scope>
    <source>
        <strain evidence="4">DSM 13744 / JCM 10971 / SI</strain>
    </source>
</reference>
<dbReference type="InterPro" id="IPR013785">
    <property type="entry name" value="Aldolase_TIM"/>
</dbReference>